<evidence type="ECO:0000256" key="4">
    <source>
        <dbReference type="SAM" id="MobiDB-lite"/>
    </source>
</evidence>
<name>A0A5C3MZK2_9AGAM</name>
<dbReference type="GO" id="GO:0005795">
    <property type="term" value="C:Golgi stack"/>
    <property type="evidence" value="ECO:0007669"/>
    <property type="project" value="TreeGrafter"/>
</dbReference>
<dbReference type="Proteomes" id="UP000305948">
    <property type="component" value="Unassembled WGS sequence"/>
</dbReference>
<feature type="compositionally biased region" description="Acidic residues" evidence="4">
    <location>
        <begin position="817"/>
        <end position="830"/>
    </location>
</feature>
<dbReference type="GO" id="GO:0000139">
    <property type="term" value="C:Golgi membrane"/>
    <property type="evidence" value="ECO:0007669"/>
    <property type="project" value="InterPro"/>
</dbReference>
<sequence>MEFLSQTYVALRGPTGAPQTALDTISRLTDRLSPSTLLADRRASVLSLKGLARDHKQDVGEHAIPGLLEVLENDAELDADIGKAVLDTLNYLCDAEEGSAEVKELGFTHTDRVLADEKAAHKLLALLAADQTFYTRFGALQLLSTLLRNRRQLVQSYFLTAPAGPGGIIAALEDRREIIRNEAITMLQSLISQSPEIQKVLTFDGAFERLFHIITAEGGVEGGIVVQDALLCVDGLLRFNTSNQSYFQETPMAVVLLSLLQFPPNLPIHESAPQQFALQFWDAQKGQNVGVVLGIIGMLAANKGGHSSEIPPFTRCLLELALASNAPTALKTQSLRLLPINQSLPLSDILVTTYVPVPETNGEEWDRLEPATALDALVELVLNGEYSGLHAARRDKQALELRATAASVFESFVGQNDLRLLILQAMLPSEDGSAPPPATPLLQYLSTPPSSPANPVSVVSTQLAAMLFAHLLRSSARAKALARSIKPPSAGTDAGQGGGSLFVPADGQAPPLPQSSEDDDDDSPQTLIQLLNEHLSLALLSRSRAASSDREAREWDRLVTVYLSLLSQWLWEDPKAVREFLDSGGLGTLVEPVNQTSESDVLVPGLCALLLGICYEFNREPGEVTRATIHPILNRLGVDALMGRITRLREDERLKAVSPESTVLAYPTPPHSQPGLKPETADEAEMWFDWPFVDFLKSNYYTVQRGIRTDPNSLSSSTGGQTPETELLVASLKEMIRNQAQEMESLQTKLKAVLTEKEQETNVLQTQISQLTSEVHAANQKRQDVEKEQEDLLVLLDELSSKRRRDKERLREAGLEVSEDEGEEDEEEDE</sequence>
<dbReference type="Pfam" id="PF04871">
    <property type="entry name" value="Uso1_p115_C"/>
    <property type="match status" value="1"/>
</dbReference>
<comment type="subcellular location">
    <subcellularLocation>
        <location evidence="1">Golgi apparatus</location>
    </subcellularLocation>
</comment>
<evidence type="ECO:0000313" key="8">
    <source>
        <dbReference type="Proteomes" id="UP000305948"/>
    </source>
</evidence>
<reference evidence="7 8" key="1">
    <citation type="journal article" date="2019" name="Nat. Ecol. Evol.">
        <title>Megaphylogeny resolves global patterns of mushroom evolution.</title>
        <authorList>
            <person name="Varga T."/>
            <person name="Krizsan K."/>
            <person name="Foldi C."/>
            <person name="Dima B."/>
            <person name="Sanchez-Garcia M."/>
            <person name="Sanchez-Ramirez S."/>
            <person name="Szollosi G.J."/>
            <person name="Szarkandi J.G."/>
            <person name="Papp V."/>
            <person name="Albert L."/>
            <person name="Andreopoulos W."/>
            <person name="Angelini C."/>
            <person name="Antonin V."/>
            <person name="Barry K.W."/>
            <person name="Bougher N.L."/>
            <person name="Buchanan P."/>
            <person name="Buyck B."/>
            <person name="Bense V."/>
            <person name="Catcheside P."/>
            <person name="Chovatia M."/>
            <person name="Cooper J."/>
            <person name="Damon W."/>
            <person name="Desjardin D."/>
            <person name="Finy P."/>
            <person name="Geml J."/>
            <person name="Haridas S."/>
            <person name="Hughes K."/>
            <person name="Justo A."/>
            <person name="Karasinski D."/>
            <person name="Kautmanova I."/>
            <person name="Kiss B."/>
            <person name="Kocsube S."/>
            <person name="Kotiranta H."/>
            <person name="LaButti K.M."/>
            <person name="Lechner B.E."/>
            <person name="Liimatainen K."/>
            <person name="Lipzen A."/>
            <person name="Lukacs Z."/>
            <person name="Mihaltcheva S."/>
            <person name="Morgado L.N."/>
            <person name="Niskanen T."/>
            <person name="Noordeloos M.E."/>
            <person name="Ohm R.A."/>
            <person name="Ortiz-Santana B."/>
            <person name="Ovrebo C."/>
            <person name="Racz N."/>
            <person name="Riley R."/>
            <person name="Savchenko A."/>
            <person name="Shiryaev A."/>
            <person name="Soop K."/>
            <person name="Spirin V."/>
            <person name="Szebenyi C."/>
            <person name="Tomsovsky M."/>
            <person name="Tulloss R.E."/>
            <person name="Uehling J."/>
            <person name="Grigoriev I.V."/>
            <person name="Vagvolgyi C."/>
            <person name="Papp T."/>
            <person name="Martin F.M."/>
            <person name="Miettinen O."/>
            <person name="Hibbett D.S."/>
            <person name="Nagy L.G."/>
        </authorList>
    </citation>
    <scope>NUCLEOTIDE SEQUENCE [LARGE SCALE GENOMIC DNA]</scope>
    <source>
        <strain evidence="7 8">OMC1185</strain>
    </source>
</reference>
<feature type="domain" description="Vesicle tethering protein Uso1/P115-like head" evidence="5">
    <location>
        <begin position="517"/>
        <end position="707"/>
    </location>
</feature>
<organism evidence="7 8">
    <name type="scientific">Heliocybe sulcata</name>
    <dbReference type="NCBI Taxonomy" id="5364"/>
    <lineage>
        <taxon>Eukaryota</taxon>
        <taxon>Fungi</taxon>
        <taxon>Dikarya</taxon>
        <taxon>Basidiomycota</taxon>
        <taxon>Agaricomycotina</taxon>
        <taxon>Agaricomycetes</taxon>
        <taxon>Gloeophyllales</taxon>
        <taxon>Gloeophyllaceae</taxon>
        <taxon>Heliocybe</taxon>
    </lineage>
</organism>
<dbReference type="GO" id="GO:0006886">
    <property type="term" value="P:intracellular protein transport"/>
    <property type="evidence" value="ECO:0007669"/>
    <property type="project" value="InterPro"/>
</dbReference>
<keyword evidence="3" id="KW-0175">Coiled coil</keyword>
<dbReference type="InterPro" id="IPR016024">
    <property type="entry name" value="ARM-type_fold"/>
</dbReference>
<feature type="region of interest" description="Disordered" evidence="4">
    <location>
        <begin position="803"/>
        <end position="830"/>
    </location>
</feature>
<dbReference type="SUPFAM" id="SSF48371">
    <property type="entry name" value="ARM repeat"/>
    <property type="match status" value="1"/>
</dbReference>
<feature type="region of interest" description="Disordered" evidence="4">
    <location>
        <begin position="483"/>
        <end position="524"/>
    </location>
</feature>
<dbReference type="Gene3D" id="1.25.10.10">
    <property type="entry name" value="Leucine-rich Repeat Variant"/>
    <property type="match status" value="1"/>
</dbReference>
<dbReference type="OrthoDB" id="198977at2759"/>
<evidence type="ECO:0000259" key="6">
    <source>
        <dbReference type="Pfam" id="PF04871"/>
    </source>
</evidence>
<evidence type="ECO:0000313" key="7">
    <source>
        <dbReference type="EMBL" id="TFK50764.1"/>
    </source>
</evidence>
<evidence type="ECO:0000256" key="3">
    <source>
        <dbReference type="ARBA" id="ARBA00023054"/>
    </source>
</evidence>
<evidence type="ECO:0000256" key="1">
    <source>
        <dbReference type="ARBA" id="ARBA00004555"/>
    </source>
</evidence>
<dbReference type="EMBL" id="ML213512">
    <property type="protein sequence ID" value="TFK50764.1"/>
    <property type="molecule type" value="Genomic_DNA"/>
</dbReference>
<gene>
    <name evidence="7" type="ORF">OE88DRAFT_1700306</name>
</gene>
<proteinExistence type="predicted"/>
<keyword evidence="8" id="KW-1185">Reference proteome</keyword>
<dbReference type="GO" id="GO:0005783">
    <property type="term" value="C:endoplasmic reticulum"/>
    <property type="evidence" value="ECO:0007669"/>
    <property type="project" value="TreeGrafter"/>
</dbReference>
<dbReference type="GO" id="GO:0006888">
    <property type="term" value="P:endoplasmic reticulum to Golgi vesicle-mediated transport"/>
    <property type="evidence" value="ECO:0007669"/>
    <property type="project" value="TreeGrafter"/>
</dbReference>
<dbReference type="Pfam" id="PF04869">
    <property type="entry name" value="Uso1_p115_head"/>
    <property type="match status" value="1"/>
</dbReference>
<dbReference type="AlphaFoldDB" id="A0A5C3MZK2"/>
<feature type="domain" description="Uso1/p115-like vesicle tethering protein C-terminal" evidence="6">
    <location>
        <begin position="729"/>
        <end position="830"/>
    </location>
</feature>
<dbReference type="GO" id="GO:0048211">
    <property type="term" value="P:Golgi vesicle docking"/>
    <property type="evidence" value="ECO:0007669"/>
    <property type="project" value="TreeGrafter"/>
</dbReference>
<dbReference type="InterPro" id="IPR006955">
    <property type="entry name" value="Uso1_p115_C"/>
</dbReference>
<dbReference type="STRING" id="5364.A0A5C3MZK2"/>
<accession>A0A5C3MZK2</accession>
<protein>
    <recommendedName>
        <fullName evidence="9">General vesicular transport factor p115</fullName>
    </recommendedName>
</protein>
<dbReference type="PANTHER" id="PTHR10013">
    <property type="entry name" value="GENERAL VESICULAR TRANSPORT FACTOR P115"/>
    <property type="match status" value="1"/>
</dbReference>
<dbReference type="InterPro" id="IPR011989">
    <property type="entry name" value="ARM-like"/>
</dbReference>
<evidence type="ECO:0008006" key="9">
    <source>
        <dbReference type="Google" id="ProtNLM"/>
    </source>
</evidence>
<dbReference type="PANTHER" id="PTHR10013:SF0">
    <property type="entry name" value="GENERAL VESICULAR TRANSPORT FACTOR P115"/>
    <property type="match status" value="1"/>
</dbReference>
<keyword evidence="2" id="KW-0333">Golgi apparatus</keyword>
<dbReference type="InterPro" id="IPR006953">
    <property type="entry name" value="Vesicle_Uso1_P115_head"/>
</dbReference>
<evidence type="ECO:0000256" key="2">
    <source>
        <dbReference type="ARBA" id="ARBA00023034"/>
    </source>
</evidence>
<dbReference type="GO" id="GO:0048280">
    <property type="term" value="P:vesicle fusion with Golgi apparatus"/>
    <property type="evidence" value="ECO:0007669"/>
    <property type="project" value="InterPro"/>
</dbReference>
<dbReference type="InterPro" id="IPR024095">
    <property type="entry name" value="Vesicle_P115"/>
</dbReference>
<evidence type="ECO:0000259" key="5">
    <source>
        <dbReference type="Pfam" id="PF04869"/>
    </source>
</evidence>
<dbReference type="GO" id="GO:0012507">
    <property type="term" value="C:ER to Golgi transport vesicle membrane"/>
    <property type="evidence" value="ECO:0007669"/>
    <property type="project" value="TreeGrafter"/>
</dbReference>